<evidence type="ECO:0000313" key="3">
    <source>
        <dbReference type="Proteomes" id="UP000075025"/>
    </source>
</evidence>
<dbReference type="PATRIC" id="fig|2033.6.peg.2063"/>
<dbReference type="AlphaFoldDB" id="A0A147F1J8"/>
<protein>
    <recommendedName>
        <fullName evidence="1">Putative mannosyltransferase YkcA/B-like C-terminal domain-containing protein</fullName>
    </recommendedName>
</protein>
<gene>
    <name evidence="2" type="ORF">NS220_00680</name>
</gene>
<feature type="domain" description="Putative mannosyltransferase YkcA/B-like C-terminal" evidence="1">
    <location>
        <begin position="2"/>
        <end position="105"/>
    </location>
</feature>
<dbReference type="EMBL" id="LDRT01000003">
    <property type="protein sequence ID" value="KTR96734.1"/>
    <property type="molecule type" value="Genomic_DNA"/>
</dbReference>
<evidence type="ECO:0000259" key="1">
    <source>
        <dbReference type="Pfam" id="PF24878"/>
    </source>
</evidence>
<name>A0A147F1J8_MICTE</name>
<dbReference type="InterPro" id="IPR056785">
    <property type="entry name" value="YkcA/B-like_C"/>
</dbReference>
<dbReference type="Pfam" id="PF24878">
    <property type="entry name" value="YkcB_C"/>
    <property type="match status" value="1"/>
</dbReference>
<dbReference type="RefSeq" id="WP_058622195.1">
    <property type="nucleotide sequence ID" value="NZ_LDRT01000003.1"/>
</dbReference>
<comment type="caution">
    <text evidence="2">The sequence shown here is derived from an EMBL/GenBank/DDBJ whole genome shotgun (WGS) entry which is preliminary data.</text>
</comment>
<sequence length="120" mass="12127">MAWLTARDTDTTYLAATFGAQQAASLILATDGASILPIGGFNGTDDVPTLDSFVSLVQSGQLRYVLGGDERGAGAGATGFGATGSGRSASTDTASAQIRQWVEQNCVVDSSAPGTVYDCG</sequence>
<organism evidence="2 3">
    <name type="scientific">Microbacterium testaceum</name>
    <name type="common">Aureobacterium testaceum</name>
    <name type="synonym">Brevibacterium testaceum</name>
    <dbReference type="NCBI Taxonomy" id="2033"/>
    <lineage>
        <taxon>Bacteria</taxon>
        <taxon>Bacillati</taxon>
        <taxon>Actinomycetota</taxon>
        <taxon>Actinomycetes</taxon>
        <taxon>Micrococcales</taxon>
        <taxon>Microbacteriaceae</taxon>
        <taxon>Microbacterium</taxon>
    </lineage>
</organism>
<dbReference type="Proteomes" id="UP000075025">
    <property type="component" value="Unassembled WGS sequence"/>
</dbReference>
<reference evidence="2 3" key="1">
    <citation type="journal article" date="2016" name="Front. Microbiol.">
        <title>Genomic Resource of Rice Seed Associated Bacteria.</title>
        <authorList>
            <person name="Midha S."/>
            <person name="Bansal K."/>
            <person name="Sharma S."/>
            <person name="Kumar N."/>
            <person name="Patil P.P."/>
            <person name="Chaudhry V."/>
            <person name="Patil P.B."/>
        </authorList>
    </citation>
    <scope>NUCLEOTIDE SEQUENCE [LARGE SCALE GENOMIC DNA]</scope>
    <source>
        <strain evidence="2 3">NS220</strain>
    </source>
</reference>
<proteinExistence type="predicted"/>
<evidence type="ECO:0000313" key="2">
    <source>
        <dbReference type="EMBL" id="KTR96734.1"/>
    </source>
</evidence>
<accession>A0A147F1J8</accession>